<feature type="domain" description="ABC transmembrane type-1" evidence="14">
    <location>
        <begin position="21"/>
        <end position="213"/>
    </location>
</feature>
<feature type="transmembrane region" description="Helical" evidence="12">
    <location>
        <begin position="57"/>
        <end position="77"/>
    </location>
</feature>
<dbReference type="EMBL" id="LVYU01000163">
    <property type="protein sequence ID" value="KZA96427.1"/>
    <property type="molecule type" value="Genomic_DNA"/>
</dbReference>
<comment type="similarity">
    <text evidence="4">Belongs to the binding-protein-dependent transport system permease family. HisMQ subfamily.</text>
</comment>
<evidence type="ECO:0000256" key="4">
    <source>
        <dbReference type="ARBA" id="ARBA00010072"/>
    </source>
</evidence>
<keyword evidence="9 15" id="KW-0067">ATP-binding</keyword>
<dbReference type="InterPro" id="IPR050086">
    <property type="entry name" value="MetN_ABC_transporter-like"/>
</dbReference>
<comment type="similarity">
    <text evidence="3">Belongs to the ABC transporter superfamily.</text>
</comment>
<keyword evidence="5 12" id="KW-0813">Transport</keyword>
<dbReference type="PROSITE" id="PS50928">
    <property type="entry name" value="ABC_TM1"/>
    <property type="match status" value="1"/>
</dbReference>
<dbReference type="Gene3D" id="1.10.3720.10">
    <property type="entry name" value="MetI-like"/>
    <property type="match status" value="1"/>
</dbReference>
<keyword evidence="7 12" id="KW-0812">Transmembrane</keyword>
<dbReference type="InterPro" id="IPR000515">
    <property type="entry name" value="MetI-like"/>
</dbReference>
<dbReference type="GO" id="GO:0016887">
    <property type="term" value="F:ATP hydrolysis activity"/>
    <property type="evidence" value="ECO:0007669"/>
    <property type="project" value="InterPro"/>
</dbReference>
<evidence type="ECO:0000259" key="14">
    <source>
        <dbReference type="PROSITE" id="PS50928"/>
    </source>
</evidence>
<accession>A0A154I8J4</accession>
<dbReference type="CDD" id="cd06261">
    <property type="entry name" value="TM_PBP2"/>
    <property type="match status" value="1"/>
</dbReference>
<evidence type="ECO:0000256" key="10">
    <source>
        <dbReference type="ARBA" id="ARBA00022989"/>
    </source>
</evidence>
<evidence type="ECO:0000256" key="1">
    <source>
        <dbReference type="ARBA" id="ARBA00004202"/>
    </source>
</evidence>
<dbReference type="RefSeq" id="WP_062945475.1">
    <property type="nucleotide sequence ID" value="NZ_CP171847.1"/>
</dbReference>
<evidence type="ECO:0000256" key="8">
    <source>
        <dbReference type="ARBA" id="ARBA00022741"/>
    </source>
</evidence>
<reference evidence="15" key="1">
    <citation type="submission" date="2016-03" db="EMBL/GenBank/DDBJ databases">
        <title>Microsymbionts genomes from the relict species Vavilovia formosa.</title>
        <authorList>
            <person name="Chirak E."/>
            <person name="Kimeklis A."/>
            <person name="Kopat V."/>
            <person name="Andronov E."/>
        </authorList>
    </citation>
    <scope>NUCLEOTIDE SEQUENCE [LARGE SCALE GENOMIC DNA]</scope>
    <source>
        <strain evidence="15">Vaf12</strain>
    </source>
</reference>
<gene>
    <name evidence="15" type="ORF">A4A59_34915</name>
</gene>
<feature type="transmembrane region" description="Helical" evidence="12">
    <location>
        <begin position="20"/>
        <end position="45"/>
    </location>
</feature>
<evidence type="ECO:0000256" key="5">
    <source>
        <dbReference type="ARBA" id="ARBA00022448"/>
    </source>
</evidence>
<dbReference type="InterPro" id="IPR010065">
    <property type="entry name" value="AA_ABC_transptr_permease_3TM"/>
</dbReference>
<keyword evidence="10 12" id="KW-1133">Transmembrane helix</keyword>
<evidence type="ECO:0000256" key="6">
    <source>
        <dbReference type="ARBA" id="ARBA00022475"/>
    </source>
</evidence>
<evidence type="ECO:0000256" key="11">
    <source>
        <dbReference type="ARBA" id="ARBA00023136"/>
    </source>
</evidence>
<dbReference type="InterPro" id="IPR003593">
    <property type="entry name" value="AAA+_ATPase"/>
</dbReference>
<evidence type="ECO:0000256" key="2">
    <source>
        <dbReference type="ARBA" id="ARBA00004429"/>
    </source>
</evidence>
<protein>
    <submittedName>
        <fullName evidence="15">Amino acid ABC transporter permease/ATP-binding protein</fullName>
    </submittedName>
</protein>
<sequence>MAFDWSYTVGLLWSRDFWNATLLVVELSVATWVLAVVLGFFVALADRSGLMVVRRAAALYVWFFRSLPLLVLLIFVYNLPQAFPSTSALLSIPFVAGLLAMVLSETAYIAEIHRGALVSVGKGQYEAGRVLGLSRAGIQRLIVIPQALRIALPSLGNEFVSIVKLTSLVSVISLAEILLVGQRYYTQNFKVIETMVAVAFYYILIVTVFDTGLKALERRLDFSRRLAELTTEDVASNGEIAEEIGTDSPPASRQPAIRLERGGKSFGIYPVFQDLNLAVKPGEVVSIIGPSGSGKTTLIRSLNGLETLEHGVVYLEEKPFLAGSKEKLAKSLRHVCSDALRIGMVFQNFNLFPHRTALENVMIGPLYHKRASASELRQEARTMLNDVGMLVHENKYPHQLSGGQQQRVAIARALAMHPSILLFDEPTSALDPETVGEVLRIMAALARSGRTMVIVTHEMKFAMEVSDRVVFMEKGRIVFDGSPALLAERRREDGRLAEFVRI</sequence>
<dbReference type="InterPro" id="IPR017871">
    <property type="entry name" value="ABC_transporter-like_CS"/>
</dbReference>
<keyword evidence="11 12" id="KW-0472">Membrane</keyword>
<name>A0A154I8J4_RHILE</name>
<dbReference type="Gene3D" id="3.40.50.300">
    <property type="entry name" value="P-loop containing nucleotide triphosphate hydrolases"/>
    <property type="match status" value="1"/>
</dbReference>
<dbReference type="NCBIfam" id="TIGR01726">
    <property type="entry name" value="HEQRo_perm_3TM"/>
    <property type="match status" value="1"/>
</dbReference>
<dbReference type="SMART" id="SM00382">
    <property type="entry name" value="AAA"/>
    <property type="match status" value="1"/>
</dbReference>
<feature type="transmembrane region" description="Helical" evidence="12">
    <location>
        <begin position="83"/>
        <end position="104"/>
    </location>
</feature>
<dbReference type="GO" id="GO:0005524">
    <property type="term" value="F:ATP binding"/>
    <property type="evidence" value="ECO:0007669"/>
    <property type="project" value="UniProtKB-KW"/>
</dbReference>
<organism evidence="15">
    <name type="scientific">Rhizobium leguminosarum</name>
    <dbReference type="NCBI Taxonomy" id="384"/>
    <lineage>
        <taxon>Bacteria</taxon>
        <taxon>Pseudomonadati</taxon>
        <taxon>Pseudomonadota</taxon>
        <taxon>Alphaproteobacteria</taxon>
        <taxon>Hyphomicrobiales</taxon>
        <taxon>Rhizobiaceae</taxon>
        <taxon>Rhizobium/Agrobacterium group</taxon>
        <taxon>Rhizobium</taxon>
    </lineage>
</organism>
<evidence type="ECO:0000259" key="13">
    <source>
        <dbReference type="PROSITE" id="PS50893"/>
    </source>
</evidence>
<keyword evidence="6" id="KW-1003">Cell membrane</keyword>
<dbReference type="GO" id="GO:0043190">
    <property type="term" value="C:ATP-binding cassette (ABC) transporter complex"/>
    <property type="evidence" value="ECO:0007669"/>
    <property type="project" value="InterPro"/>
</dbReference>
<dbReference type="PANTHER" id="PTHR43166">
    <property type="entry name" value="AMINO ACID IMPORT ATP-BINDING PROTEIN"/>
    <property type="match status" value="1"/>
</dbReference>
<evidence type="ECO:0000256" key="12">
    <source>
        <dbReference type="RuleBase" id="RU363032"/>
    </source>
</evidence>
<comment type="subcellular location">
    <subcellularLocation>
        <location evidence="2">Cell inner membrane</location>
        <topology evidence="2">Multi-pass membrane protein</topology>
    </subcellularLocation>
    <subcellularLocation>
        <location evidence="12">Cell membrane</location>
        <topology evidence="12">Multi-pass membrane protein</topology>
    </subcellularLocation>
    <subcellularLocation>
        <location evidence="1">Cell membrane</location>
        <topology evidence="1">Peripheral membrane protein</topology>
    </subcellularLocation>
</comment>
<dbReference type="Pfam" id="PF00528">
    <property type="entry name" value="BPD_transp_1"/>
    <property type="match status" value="1"/>
</dbReference>
<dbReference type="InterPro" id="IPR027417">
    <property type="entry name" value="P-loop_NTPase"/>
</dbReference>
<keyword evidence="8" id="KW-0547">Nucleotide-binding</keyword>
<dbReference type="GO" id="GO:0022857">
    <property type="term" value="F:transmembrane transporter activity"/>
    <property type="evidence" value="ECO:0007669"/>
    <property type="project" value="InterPro"/>
</dbReference>
<evidence type="ECO:0000256" key="3">
    <source>
        <dbReference type="ARBA" id="ARBA00005417"/>
    </source>
</evidence>
<evidence type="ECO:0000256" key="7">
    <source>
        <dbReference type="ARBA" id="ARBA00022692"/>
    </source>
</evidence>
<dbReference type="InterPro" id="IPR035906">
    <property type="entry name" value="MetI-like_sf"/>
</dbReference>
<dbReference type="PROSITE" id="PS00211">
    <property type="entry name" value="ABC_TRANSPORTER_1"/>
    <property type="match status" value="1"/>
</dbReference>
<comment type="caution">
    <text evidence="15">The sequence shown here is derived from an EMBL/GenBank/DDBJ whole genome shotgun (WGS) entry which is preliminary data.</text>
</comment>
<evidence type="ECO:0000313" key="15">
    <source>
        <dbReference type="EMBL" id="KZA96427.1"/>
    </source>
</evidence>
<dbReference type="Pfam" id="PF00005">
    <property type="entry name" value="ABC_tran"/>
    <property type="match status" value="1"/>
</dbReference>
<dbReference type="AlphaFoldDB" id="A0A154I8J4"/>
<dbReference type="InterPro" id="IPR003439">
    <property type="entry name" value="ABC_transporter-like_ATP-bd"/>
</dbReference>
<evidence type="ECO:0000256" key="9">
    <source>
        <dbReference type="ARBA" id="ARBA00022840"/>
    </source>
</evidence>
<feature type="domain" description="ABC transporter" evidence="13">
    <location>
        <begin position="257"/>
        <end position="499"/>
    </location>
</feature>
<dbReference type="PROSITE" id="PS50893">
    <property type="entry name" value="ABC_TRANSPORTER_2"/>
    <property type="match status" value="1"/>
</dbReference>
<dbReference type="SUPFAM" id="SSF52540">
    <property type="entry name" value="P-loop containing nucleoside triphosphate hydrolases"/>
    <property type="match status" value="1"/>
</dbReference>
<dbReference type="PANTHER" id="PTHR43166:SF9">
    <property type="entry name" value="GLUTAMATE_ASPARTATE IMPORT ATP-BINDING PROTEIN GLTL"/>
    <property type="match status" value="1"/>
</dbReference>
<proteinExistence type="inferred from homology"/>
<dbReference type="SUPFAM" id="SSF161098">
    <property type="entry name" value="MetI-like"/>
    <property type="match status" value="1"/>
</dbReference>
<feature type="transmembrane region" description="Helical" evidence="12">
    <location>
        <begin position="199"/>
        <end position="216"/>
    </location>
</feature>